<comment type="catalytic activity">
    <reaction evidence="6">
        <text>a long chain fatty alcohol + a fatty acyl-CoA = a long-chain alcohol wax ester + CoA</text>
        <dbReference type="Rhea" id="RHEA:38443"/>
        <dbReference type="ChEBI" id="CHEBI:17135"/>
        <dbReference type="ChEBI" id="CHEBI:57287"/>
        <dbReference type="ChEBI" id="CHEBI:77636"/>
        <dbReference type="ChEBI" id="CHEBI:235323"/>
        <dbReference type="EC" id="2.3.1.75"/>
    </reaction>
</comment>
<dbReference type="AlphaFoldDB" id="A0AAE1BXS2"/>
<dbReference type="PANTHER" id="PTHR31650:SF1">
    <property type="entry name" value="WAX ESTER SYNTHASE_DIACYLGLYCEROL ACYLTRANSFERASE 4-RELATED"/>
    <property type="match status" value="1"/>
</dbReference>
<keyword evidence="8" id="KW-1133">Transmembrane helix</keyword>
<comment type="pathway">
    <text evidence="1">Glycerolipid metabolism; triacylglycerol biosynthesis.</text>
</comment>
<evidence type="ECO:0000259" key="10">
    <source>
        <dbReference type="Pfam" id="PF06974"/>
    </source>
</evidence>
<evidence type="ECO:0000256" key="7">
    <source>
        <dbReference type="ARBA" id="ARBA00048109"/>
    </source>
</evidence>
<gene>
    <name evidence="11" type="ORF">Pcinc_036870</name>
</gene>
<evidence type="ECO:0000256" key="6">
    <source>
        <dbReference type="ARBA" id="ARBA00047604"/>
    </source>
</evidence>
<evidence type="ECO:0000313" key="12">
    <source>
        <dbReference type="Proteomes" id="UP001286313"/>
    </source>
</evidence>
<comment type="pathway">
    <text evidence="2">Lipid metabolism.</text>
</comment>
<dbReference type="Pfam" id="PF06974">
    <property type="entry name" value="WS_DGAT_C"/>
    <property type="match status" value="1"/>
</dbReference>
<evidence type="ECO:0008006" key="13">
    <source>
        <dbReference type="Google" id="ProtNLM"/>
    </source>
</evidence>
<evidence type="ECO:0000256" key="4">
    <source>
        <dbReference type="ARBA" id="ARBA00023315"/>
    </source>
</evidence>
<dbReference type="Pfam" id="PF03007">
    <property type="entry name" value="WS_DGAT_cat"/>
    <property type="match status" value="1"/>
</dbReference>
<keyword evidence="8" id="KW-0472">Membrane</keyword>
<comment type="caution">
    <text evidence="11">The sequence shown here is derived from an EMBL/GenBank/DDBJ whole genome shotgun (WGS) entry which is preliminary data.</text>
</comment>
<sequence length="627" mass="69754">MEGVTFPVEQRVYSWLLTNFSRPINATFFPFKPPSEILRYSWLQETLGSSDGTHKLPLQEASVGLLALLVLQECINSPVSILPYVTLGAKKCKLHLYNTIVVNILKTIIGLALMTVMVPVMLPFLAFFWLASLAVKLTYAISFGPSVTKAEGVDSVWGLELEESRPFITVCMLVSGEPNLEKIRTHIKTKVLDLKDETGNCRFRKFWQVFSVKCGYYCWRDVDNLNLNEHVRLINLSPQHHEATTRDQDHLNPNEHVRLLNLNPLQHEPTTRDQIVNGNPNPVARNDVMDSVVRKVVSDEGGVELKSDRPPWEVLILARDDNRYNVVLRLHHAIGDGVAFMRLCVETLIDTSLPPPNVGPKPPGPFIRAAMMLWSMTVLPLGLIQVVANFDRNSLHGPHLSGRKIMTWSRSLPLSVLRQVKMATHTTVNDVLMSCLASALARHFTRRKETVKQVTSVVPLSFHDLTTPLALTNCFSVATVKLPVTPTLSPLARLVATKRLLDGVKRDPTLLAVYWVVKTVSGVLPASVASLLLTGHGLTLGASNVPGPQQDISIWGDGVEEMVFWVPNRAPVGAGMSFLSYKGQVKVGLNVDEALVTSREEAQQLVDDVECELYRMHNTLFLKSSTL</sequence>
<accession>A0AAE1BXS2</accession>
<name>A0AAE1BXS2_PETCI</name>
<evidence type="ECO:0000256" key="2">
    <source>
        <dbReference type="ARBA" id="ARBA00005189"/>
    </source>
</evidence>
<dbReference type="InterPro" id="IPR004255">
    <property type="entry name" value="O-acyltransferase_WSD1_N"/>
</dbReference>
<dbReference type="PANTHER" id="PTHR31650">
    <property type="entry name" value="O-ACYLTRANSFERASE (WSD1-LIKE) FAMILY PROTEIN"/>
    <property type="match status" value="1"/>
</dbReference>
<dbReference type="GO" id="GO:0004144">
    <property type="term" value="F:diacylglycerol O-acyltransferase activity"/>
    <property type="evidence" value="ECO:0007669"/>
    <property type="project" value="UniProtKB-EC"/>
</dbReference>
<evidence type="ECO:0000259" key="9">
    <source>
        <dbReference type="Pfam" id="PF03007"/>
    </source>
</evidence>
<feature type="transmembrane region" description="Helical" evidence="8">
    <location>
        <begin position="108"/>
        <end position="131"/>
    </location>
</feature>
<dbReference type="GO" id="GO:0047196">
    <property type="term" value="F:long-chain-alcohol O-fatty-acyltransferase activity"/>
    <property type="evidence" value="ECO:0007669"/>
    <property type="project" value="UniProtKB-EC"/>
</dbReference>
<dbReference type="Proteomes" id="UP001286313">
    <property type="component" value="Unassembled WGS sequence"/>
</dbReference>
<evidence type="ECO:0000256" key="1">
    <source>
        <dbReference type="ARBA" id="ARBA00004771"/>
    </source>
</evidence>
<keyword evidence="8" id="KW-0812">Transmembrane</keyword>
<dbReference type="InterPro" id="IPR045034">
    <property type="entry name" value="O-acyltransferase_WSD1-like"/>
</dbReference>
<feature type="domain" description="O-acyltransferase WSD1-like N-terminal" evidence="9">
    <location>
        <begin position="305"/>
        <end position="362"/>
    </location>
</feature>
<dbReference type="EMBL" id="JAWQEG010005771">
    <property type="protein sequence ID" value="KAK3856840.1"/>
    <property type="molecule type" value="Genomic_DNA"/>
</dbReference>
<proteinExistence type="inferred from homology"/>
<keyword evidence="4" id="KW-0012">Acyltransferase</keyword>
<comment type="catalytic activity">
    <reaction evidence="7">
        <text>an acyl-CoA + a 1,2-diacyl-sn-glycerol = a triacyl-sn-glycerol + CoA</text>
        <dbReference type="Rhea" id="RHEA:10868"/>
        <dbReference type="ChEBI" id="CHEBI:17815"/>
        <dbReference type="ChEBI" id="CHEBI:57287"/>
        <dbReference type="ChEBI" id="CHEBI:58342"/>
        <dbReference type="ChEBI" id="CHEBI:64615"/>
        <dbReference type="EC" id="2.3.1.20"/>
    </reaction>
</comment>
<evidence type="ECO:0000313" key="11">
    <source>
        <dbReference type="EMBL" id="KAK3856840.1"/>
    </source>
</evidence>
<protein>
    <recommendedName>
        <fullName evidence="13">Diacylglycerol O-acyltransferase</fullName>
    </recommendedName>
</protein>
<keyword evidence="12" id="KW-1185">Reference proteome</keyword>
<organism evidence="11 12">
    <name type="scientific">Petrolisthes cinctipes</name>
    <name type="common">Flat porcelain crab</name>
    <dbReference type="NCBI Taxonomy" id="88211"/>
    <lineage>
        <taxon>Eukaryota</taxon>
        <taxon>Metazoa</taxon>
        <taxon>Ecdysozoa</taxon>
        <taxon>Arthropoda</taxon>
        <taxon>Crustacea</taxon>
        <taxon>Multicrustacea</taxon>
        <taxon>Malacostraca</taxon>
        <taxon>Eumalacostraca</taxon>
        <taxon>Eucarida</taxon>
        <taxon>Decapoda</taxon>
        <taxon>Pleocyemata</taxon>
        <taxon>Anomura</taxon>
        <taxon>Galatheoidea</taxon>
        <taxon>Porcellanidae</taxon>
        <taxon>Petrolisthes</taxon>
    </lineage>
</organism>
<evidence type="ECO:0000256" key="8">
    <source>
        <dbReference type="SAM" id="Phobius"/>
    </source>
</evidence>
<dbReference type="InterPro" id="IPR009721">
    <property type="entry name" value="O-acyltransferase_WSD1_C"/>
</dbReference>
<feature type="domain" description="O-acyltransferase WSD1 C-terminal" evidence="10">
    <location>
        <begin position="473"/>
        <end position="616"/>
    </location>
</feature>
<keyword evidence="3" id="KW-0808">Transferase</keyword>
<evidence type="ECO:0000256" key="3">
    <source>
        <dbReference type="ARBA" id="ARBA00022679"/>
    </source>
</evidence>
<dbReference type="GO" id="GO:0005886">
    <property type="term" value="C:plasma membrane"/>
    <property type="evidence" value="ECO:0007669"/>
    <property type="project" value="TreeGrafter"/>
</dbReference>
<dbReference type="GO" id="GO:0019432">
    <property type="term" value="P:triglyceride biosynthetic process"/>
    <property type="evidence" value="ECO:0007669"/>
    <property type="project" value="TreeGrafter"/>
</dbReference>
<evidence type="ECO:0000256" key="5">
    <source>
        <dbReference type="ARBA" id="ARBA00024360"/>
    </source>
</evidence>
<comment type="similarity">
    <text evidence="5">In the N-terminal section; belongs to the long-chain O-acyltransferase family.</text>
</comment>
<reference evidence="11" key="1">
    <citation type="submission" date="2023-10" db="EMBL/GenBank/DDBJ databases">
        <title>Genome assemblies of two species of porcelain crab, Petrolisthes cinctipes and Petrolisthes manimaculis (Anomura: Porcellanidae).</title>
        <authorList>
            <person name="Angst P."/>
        </authorList>
    </citation>
    <scope>NUCLEOTIDE SEQUENCE</scope>
    <source>
        <strain evidence="11">PB745_01</strain>
        <tissue evidence="11">Gill</tissue>
    </source>
</reference>